<dbReference type="SUPFAM" id="SSF48371">
    <property type="entry name" value="ARM repeat"/>
    <property type="match status" value="2"/>
</dbReference>
<evidence type="ECO:0000313" key="8">
    <source>
        <dbReference type="Proteomes" id="UP001138500"/>
    </source>
</evidence>
<dbReference type="InterPro" id="IPR000225">
    <property type="entry name" value="Armadillo"/>
</dbReference>
<dbReference type="GO" id="GO:0034657">
    <property type="term" value="C:GID complex"/>
    <property type="evidence" value="ECO:0007669"/>
    <property type="project" value="TreeGrafter"/>
</dbReference>
<evidence type="ECO:0000256" key="3">
    <source>
        <dbReference type="ARBA" id="ARBA00022490"/>
    </source>
</evidence>
<dbReference type="PANTHER" id="PTHR15651:SF7">
    <property type="entry name" value="ARMADILLO REPEAT-CONTAINING PROTEIN 8"/>
    <property type="match status" value="1"/>
</dbReference>
<dbReference type="AlphaFoldDB" id="A0A9W7SLB2"/>
<evidence type="ECO:0000256" key="1">
    <source>
        <dbReference type="ARBA" id="ARBA00004123"/>
    </source>
</evidence>
<feature type="non-terminal residue" evidence="7">
    <location>
        <position position="1"/>
    </location>
</feature>
<dbReference type="Gene3D" id="1.25.10.10">
    <property type="entry name" value="Leucine-rich Repeat Variant"/>
    <property type="match status" value="3"/>
</dbReference>
<evidence type="ECO:0000313" key="7">
    <source>
        <dbReference type="EMBL" id="KAH9821471.1"/>
    </source>
</evidence>
<keyword evidence="4" id="KW-0677">Repeat</keyword>
<dbReference type="PANTHER" id="PTHR15651">
    <property type="entry name" value="ARMADILLO REPEAT-CONTAINING PROTEIN 8"/>
    <property type="match status" value="1"/>
</dbReference>
<keyword evidence="5" id="KW-0539">Nucleus</keyword>
<keyword evidence="8" id="KW-1185">Reference proteome</keyword>
<protein>
    <submittedName>
        <fullName evidence="7">Armadillo/beta-catenin-like repeat protein</fullName>
    </submittedName>
</protein>
<feature type="region of interest" description="Disordered" evidence="6">
    <location>
        <begin position="776"/>
        <end position="795"/>
    </location>
</feature>
<dbReference type="InterPro" id="IPR011989">
    <property type="entry name" value="ARM-like"/>
</dbReference>
<name>A0A9W7SLB2_9PEZI</name>
<organism evidence="7 8">
    <name type="scientific">Teratosphaeria destructans</name>
    <dbReference type="NCBI Taxonomy" id="418781"/>
    <lineage>
        <taxon>Eukaryota</taxon>
        <taxon>Fungi</taxon>
        <taxon>Dikarya</taxon>
        <taxon>Ascomycota</taxon>
        <taxon>Pezizomycotina</taxon>
        <taxon>Dothideomycetes</taxon>
        <taxon>Dothideomycetidae</taxon>
        <taxon>Mycosphaerellales</taxon>
        <taxon>Teratosphaeriaceae</taxon>
        <taxon>Teratosphaeria</taxon>
    </lineage>
</organism>
<feature type="compositionally biased region" description="Acidic residues" evidence="6">
    <location>
        <begin position="743"/>
        <end position="756"/>
    </location>
</feature>
<evidence type="ECO:0000256" key="2">
    <source>
        <dbReference type="ARBA" id="ARBA00004496"/>
    </source>
</evidence>
<reference evidence="7 8" key="1">
    <citation type="journal article" date="2018" name="IMA Fungus">
        <title>IMA Genome-F 10: Nine draft genome sequences of Claviceps purpurea s.lat., including C. arundinis, C. humidiphila, and C. cf. spartinae, pseudomolecules for the pitch canker pathogen Fusarium circinatum, draft genome of Davidsoniella eucalypti, Grosmannia galeiformis, Quambalaria eucalypti, and Teratosphaeria destructans.</title>
        <authorList>
            <person name="Wingfield B.D."/>
            <person name="Liu M."/>
            <person name="Nguyen H.D."/>
            <person name="Lane F.A."/>
            <person name="Morgan S.W."/>
            <person name="De Vos L."/>
            <person name="Wilken P.M."/>
            <person name="Duong T.A."/>
            <person name="Aylward J."/>
            <person name="Coetzee M.P."/>
            <person name="Dadej K."/>
            <person name="De Beer Z.W."/>
            <person name="Findlay W."/>
            <person name="Havenga M."/>
            <person name="Kolarik M."/>
            <person name="Menzies J.G."/>
            <person name="Naidoo K."/>
            <person name="Pochopski O."/>
            <person name="Shoukouhi P."/>
            <person name="Santana Q.C."/>
            <person name="Seifert K.A."/>
            <person name="Soal N."/>
            <person name="Steenkamp E.T."/>
            <person name="Tatham C.T."/>
            <person name="van der Nest M.A."/>
            <person name="Wingfield M.J."/>
        </authorList>
    </citation>
    <scope>NUCLEOTIDE SEQUENCE [LARGE SCALE GENOMIC DNA]</scope>
    <source>
        <strain evidence="7">CMW44962</strain>
    </source>
</reference>
<accession>A0A9W7SLB2</accession>
<dbReference type="OrthoDB" id="5559898at2759"/>
<proteinExistence type="predicted"/>
<dbReference type="InterPro" id="IPR016024">
    <property type="entry name" value="ARM-type_fold"/>
</dbReference>
<dbReference type="GO" id="GO:0005737">
    <property type="term" value="C:cytoplasm"/>
    <property type="evidence" value="ECO:0007669"/>
    <property type="project" value="UniProtKB-SubCell"/>
</dbReference>
<comment type="subcellular location">
    <subcellularLocation>
        <location evidence="2">Cytoplasm</location>
    </subcellularLocation>
    <subcellularLocation>
        <location evidence="1">Nucleus</location>
    </subcellularLocation>
</comment>
<gene>
    <name evidence="7" type="ORF">Tdes44962_MAKER10303</name>
</gene>
<evidence type="ECO:0000256" key="4">
    <source>
        <dbReference type="ARBA" id="ARBA00022737"/>
    </source>
</evidence>
<dbReference type="Proteomes" id="UP001138500">
    <property type="component" value="Unassembled WGS sequence"/>
</dbReference>
<evidence type="ECO:0000256" key="6">
    <source>
        <dbReference type="SAM" id="MobiDB-lite"/>
    </source>
</evidence>
<keyword evidence="3" id="KW-0963">Cytoplasm</keyword>
<dbReference type="GO" id="GO:0043161">
    <property type="term" value="P:proteasome-mediated ubiquitin-dependent protein catabolic process"/>
    <property type="evidence" value="ECO:0007669"/>
    <property type="project" value="TreeGrafter"/>
</dbReference>
<comment type="caution">
    <text evidence="7">The sequence shown here is derived from an EMBL/GenBank/DDBJ whole genome shotgun (WGS) entry which is preliminary data.</text>
</comment>
<feature type="compositionally biased region" description="Polar residues" evidence="6">
    <location>
        <begin position="779"/>
        <end position="795"/>
    </location>
</feature>
<reference evidence="7 8" key="2">
    <citation type="journal article" date="2021" name="Curr. Genet.">
        <title>Genetic response to nitrogen starvation in the aggressive Eucalyptus foliar pathogen Teratosphaeria destructans.</title>
        <authorList>
            <person name="Havenga M."/>
            <person name="Wingfield B.D."/>
            <person name="Wingfield M.J."/>
            <person name="Dreyer L.L."/>
            <person name="Roets F."/>
            <person name="Aylward J."/>
        </authorList>
    </citation>
    <scope>NUCLEOTIDE SEQUENCE [LARGE SCALE GENOMIC DNA]</scope>
    <source>
        <strain evidence="7">CMW44962</strain>
    </source>
</reference>
<dbReference type="SMART" id="SM00185">
    <property type="entry name" value="ARM"/>
    <property type="match status" value="7"/>
</dbReference>
<dbReference type="EMBL" id="RIBY02002250">
    <property type="protein sequence ID" value="KAH9821471.1"/>
    <property type="molecule type" value="Genomic_DNA"/>
</dbReference>
<evidence type="ECO:0000256" key="5">
    <source>
        <dbReference type="ARBA" id="ARBA00023242"/>
    </source>
</evidence>
<sequence>MVAAPNLESLRRGHVTEQVAAWKQLKNDIVGHELRKEAVVKQGLLEVLADVLAAPSNGTGKRRRDGAPLLAVWTDEEEARLQAIRVLGSLANGGPAFVAPMVAAGIPALLLDVLAAHNVPKLVTAALHALKSIAASWAAAQESIEGDAPPLRVFDRDNCESFLVILRQPSASVAGRQQLQLVADIIGLAASTESDRATLVQANVLDTLASLLASHAVASGHVEGHAAGLSLASAPPPVTIPSIIAAISTIISGSSYRTHRFFLSPVLRELFTEPRNGRGDRQHAFGPRFGFTGPEYEPLLPPVHVPAYGTTTYYSSPSRAFPAQAALQAQQRPRSGVYGFDVTPHAGDADHANAVCGWLLVLARSLQGHDRLNALTLLAQVNNAIDDDSVVAGHRSEHVQKTRERLRQLALLAVPLAVNLVQTAAGSKSNGTQEQDARLIKEDACEVLALLICSSKELQAAAVECGAIKHVCPLLKKTFDSVTLSMPMWSGQKSAPADGAQTTDTRKMGVRGLHAEVLHVMKIRQGALHAIAAIAAIEDIHRKAIVDAGVVPAIIESLKLFPSTMPAKGSGRPQQLNVTDGNTVPVIMAACYAAKCMSRSVSLLRTSLIDAGIAKPIASLLKHPTLNVQLAATDVCANLLMDFSPMRETLVEEGVIRILTEHARTSSNKLKLSSLWALKHLVLQNKREVKVNTFEELSAGWIVSAIQGDQEKAPHAANGGGVSITNAAGEQVDLLNPASTSMDVDEDDPIDEDEEGADYHEGEEQDDDGEVMYDESADTHYQSSQLRSTLHPTSGTSAFNSKRYLSSVRELEQNPALQAKRDDIAVQEQALDFVRNLLNGDEDNSYMLDHMLQAIGRTKFFEMLTARLQPLPYSARLSASSPARQVYQPIEIISSTIHILVHIANATPRHKQMLIAQKPLLTAWLPHFTHIDRRVRSLSVWCVSNLTWIEDDGDKKEARQRALELRSLGIEAEVRKLAQDVDLDVKERVKTAVRQFEQLL</sequence>
<feature type="region of interest" description="Disordered" evidence="6">
    <location>
        <begin position="739"/>
        <end position="769"/>
    </location>
</feature>
<dbReference type="GO" id="GO:0005634">
    <property type="term" value="C:nucleus"/>
    <property type="evidence" value="ECO:0007669"/>
    <property type="project" value="UniProtKB-SubCell"/>
</dbReference>
<dbReference type="InterPro" id="IPR038739">
    <property type="entry name" value="ARMC8/Vid28"/>
</dbReference>